<evidence type="ECO:0000256" key="2">
    <source>
        <dbReference type="PROSITE-ProRule" id="PRU00708"/>
    </source>
</evidence>
<evidence type="ECO:0000256" key="1">
    <source>
        <dbReference type="ARBA" id="ARBA00022737"/>
    </source>
</evidence>
<dbReference type="Pfam" id="PF13041">
    <property type="entry name" value="PPR_2"/>
    <property type="match status" value="1"/>
</dbReference>
<evidence type="ECO:0000313" key="5">
    <source>
        <dbReference type="Proteomes" id="UP001642484"/>
    </source>
</evidence>
<dbReference type="Proteomes" id="UP001642484">
    <property type="component" value="Unassembled WGS sequence"/>
</dbReference>
<dbReference type="NCBIfam" id="TIGR00756">
    <property type="entry name" value="PPR"/>
    <property type="match status" value="4"/>
</dbReference>
<organism evidence="4 5">
    <name type="scientific">Durusdinium trenchii</name>
    <dbReference type="NCBI Taxonomy" id="1381693"/>
    <lineage>
        <taxon>Eukaryota</taxon>
        <taxon>Sar</taxon>
        <taxon>Alveolata</taxon>
        <taxon>Dinophyceae</taxon>
        <taxon>Suessiales</taxon>
        <taxon>Symbiodiniaceae</taxon>
        <taxon>Durusdinium</taxon>
    </lineage>
</organism>
<dbReference type="InterPro" id="IPR033443">
    <property type="entry name" value="PROP1-like_PPR_dom"/>
</dbReference>
<name>A0ABP0M8P3_9DINO</name>
<feature type="repeat" description="PPR" evidence="2">
    <location>
        <begin position="612"/>
        <end position="646"/>
    </location>
</feature>
<gene>
    <name evidence="4" type="ORF">CCMP2556_LOCUS24572</name>
</gene>
<feature type="repeat" description="PPR" evidence="2">
    <location>
        <begin position="713"/>
        <end position="747"/>
    </location>
</feature>
<feature type="repeat" description="PPR" evidence="2">
    <location>
        <begin position="476"/>
        <end position="510"/>
    </location>
</feature>
<dbReference type="Pfam" id="PF01535">
    <property type="entry name" value="PPR"/>
    <property type="match status" value="2"/>
</dbReference>
<feature type="repeat" description="PPR" evidence="2">
    <location>
        <begin position="543"/>
        <end position="577"/>
    </location>
</feature>
<dbReference type="InterPro" id="IPR002885">
    <property type="entry name" value="PPR_rpt"/>
</dbReference>
<dbReference type="EMBL" id="CAXAMN010016191">
    <property type="protein sequence ID" value="CAK9047513.1"/>
    <property type="molecule type" value="Genomic_DNA"/>
</dbReference>
<reference evidence="4 5" key="1">
    <citation type="submission" date="2024-02" db="EMBL/GenBank/DDBJ databases">
        <authorList>
            <person name="Chen Y."/>
            <person name="Shah S."/>
            <person name="Dougan E. K."/>
            <person name="Thang M."/>
            <person name="Chan C."/>
        </authorList>
    </citation>
    <scope>NUCLEOTIDE SEQUENCE [LARGE SCALE GENOMIC DNA]</scope>
</reference>
<comment type="caution">
    <text evidence="4">The sequence shown here is derived from an EMBL/GenBank/DDBJ whole genome shotgun (WGS) entry which is preliminary data.</text>
</comment>
<feature type="repeat" description="PPR" evidence="2">
    <location>
        <begin position="441"/>
        <end position="475"/>
    </location>
</feature>
<evidence type="ECO:0000313" key="4">
    <source>
        <dbReference type="EMBL" id="CAK9047513.1"/>
    </source>
</evidence>
<feature type="domain" description="PROP1-like PPR" evidence="3">
    <location>
        <begin position="451"/>
        <end position="608"/>
    </location>
</feature>
<dbReference type="Pfam" id="PF17177">
    <property type="entry name" value="PPR_long"/>
    <property type="match status" value="1"/>
</dbReference>
<feature type="repeat" description="PPR" evidence="2">
    <location>
        <begin position="647"/>
        <end position="680"/>
    </location>
</feature>
<dbReference type="Gene3D" id="1.25.40.10">
    <property type="entry name" value="Tetratricopeptide repeat domain"/>
    <property type="match status" value="4"/>
</dbReference>
<proteinExistence type="predicted"/>
<feature type="repeat" description="PPR" evidence="2">
    <location>
        <begin position="406"/>
        <end position="440"/>
    </location>
</feature>
<evidence type="ECO:0000259" key="3">
    <source>
        <dbReference type="Pfam" id="PF17177"/>
    </source>
</evidence>
<dbReference type="PANTHER" id="PTHR47936">
    <property type="entry name" value="PPR_LONG DOMAIN-CONTAINING PROTEIN"/>
    <property type="match status" value="1"/>
</dbReference>
<keyword evidence="1" id="KW-0677">Repeat</keyword>
<keyword evidence="5" id="KW-1185">Reference proteome</keyword>
<accession>A0ABP0M8P3</accession>
<dbReference type="PANTHER" id="PTHR47936:SF1">
    <property type="entry name" value="PENTATRICOPEPTIDE REPEAT-CONTAINING PROTEIN GUN1, CHLOROPLASTIC"/>
    <property type="match status" value="1"/>
</dbReference>
<dbReference type="InterPro" id="IPR011990">
    <property type="entry name" value="TPR-like_helical_dom_sf"/>
</dbReference>
<dbReference type="PROSITE" id="PS51375">
    <property type="entry name" value="PPR"/>
    <property type="match status" value="7"/>
</dbReference>
<sequence length="915" mass="100186">MADVLDVAVAAATVVGKLGPRPEGVDGPMLPARQLLMAFGSDHVPKVEPCGDEAAPWPLGGTYNTTSLATLARLRSLGALARLGGTLGGGVEWLEALRQRTLEVLQSVAPKLPIPADTEALVGDVTRDPLSALLVDLCIACREPFETDELGQALALCGSWPTAHALFRHGGLDFEEAEEAVVRPPEPGLKGEIRQPKEYAEVVGVLAERALWRQSCALLLEMRFRSMTPFPSTFASAAVACYKAAQNQEAAVIMDKLWSASGRRIDVMDCGNVVVRFANAGLWQGALTFLEEMQDHRVLPDAYAYNNVMVASRRKNDFSVAPLLLRSMQEKEVQADAWSYSQAMDASNAVGSWEASLEYLRQLQAAEVEPNSVILTTAITACQLGDVSPKKAVQLLREAQASGNCDVQAYTAAINACGKAGLWSWALSLLEEMPEAACQPNLFTYNAAIGACQVAQEWEMALAVFSSMRRKGTRPDTSSYNLLLSSCARCREQAQVERLVQRMYKQRLAPDEVTFNCLSSLIMDRRDRENFLEELKANGLRPGVRTYNPMISACAESQGWEEALTILADMAANEVAPDIKSHNRLLDVCASTASWVVVLNVFEALRSALPPNAATVNTCLGACASANRWLEAIGLLELMETEGPSPDVISYNTVIHACRHLGVDLAAGVLSRMEKMGIQPDVITFNTVLSSSAANWEWVLALLSNMEQRDFTNARSYSIALHALVQENQLHAALHLFKHVQVKGITLTEGAYNFLILAVLRVGWSQWAEHLIQKAIEEKVFTKAQEKLVDLHNMSGPVARFFFLLALRDRALRPSRNSLRVVFGLGRHNVKTPLVVKPEVLSLCEKLELSVRPPAEDEGSVQVQARSFTPRLNAELQKLLSEPELKRHFGSLPSTLEDELFQTAELALVGSSRAF</sequence>
<protein>
    <recommendedName>
        <fullName evidence="3">PROP1-like PPR domain-containing protein</fullName>
    </recommendedName>
</protein>